<evidence type="ECO:0000256" key="2">
    <source>
        <dbReference type="ARBA" id="ARBA00004651"/>
    </source>
</evidence>
<dbReference type="PANTHER" id="PTHR45453">
    <property type="entry name" value="PHOSPHATE REGULON SENSOR PROTEIN PHOR"/>
    <property type="match status" value="1"/>
</dbReference>
<dbReference type="InterPro" id="IPR005467">
    <property type="entry name" value="His_kinase_dom"/>
</dbReference>
<evidence type="ECO:0000256" key="13">
    <source>
        <dbReference type="ARBA" id="ARBA00023136"/>
    </source>
</evidence>
<dbReference type="PROSITE" id="PS50109">
    <property type="entry name" value="HIS_KIN"/>
    <property type="match status" value="1"/>
</dbReference>
<dbReference type="InterPro" id="IPR036890">
    <property type="entry name" value="HATPase_C_sf"/>
</dbReference>
<evidence type="ECO:0000256" key="5">
    <source>
        <dbReference type="ARBA" id="ARBA00022553"/>
    </source>
</evidence>
<dbReference type="Pfam" id="PF00512">
    <property type="entry name" value="HisKA"/>
    <property type="match status" value="1"/>
</dbReference>
<protein>
    <recommendedName>
        <fullName evidence="3">histidine kinase</fullName>
        <ecNumber evidence="3">2.7.13.3</ecNumber>
    </recommendedName>
</protein>
<dbReference type="SMART" id="SM00387">
    <property type="entry name" value="HATPase_c"/>
    <property type="match status" value="1"/>
</dbReference>
<dbReference type="InterPro" id="IPR004358">
    <property type="entry name" value="Sig_transdc_His_kin-like_C"/>
</dbReference>
<dbReference type="GO" id="GO:0005886">
    <property type="term" value="C:plasma membrane"/>
    <property type="evidence" value="ECO:0007669"/>
    <property type="project" value="UniProtKB-SubCell"/>
</dbReference>
<dbReference type="SMART" id="SM00388">
    <property type="entry name" value="HisKA"/>
    <property type="match status" value="1"/>
</dbReference>
<keyword evidence="17" id="KW-1185">Reference proteome</keyword>
<evidence type="ECO:0000256" key="12">
    <source>
        <dbReference type="ARBA" id="ARBA00023012"/>
    </source>
</evidence>
<dbReference type="InterPro" id="IPR003661">
    <property type="entry name" value="HisK_dim/P_dom"/>
</dbReference>
<dbReference type="EMBL" id="JACDUT010000013">
    <property type="protein sequence ID" value="MBA2876540.1"/>
    <property type="molecule type" value="Genomic_DNA"/>
</dbReference>
<dbReference type="Proteomes" id="UP000523087">
    <property type="component" value="Unassembled WGS sequence"/>
</dbReference>
<evidence type="ECO:0000256" key="4">
    <source>
        <dbReference type="ARBA" id="ARBA00022475"/>
    </source>
</evidence>
<dbReference type="PRINTS" id="PR00344">
    <property type="entry name" value="BCTRLSENSOR"/>
</dbReference>
<keyword evidence="12" id="KW-0902">Two-component regulatory system</keyword>
<keyword evidence="4" id="KW-1003">Cell membrane</keyword>
<reference evidence="16 17" key="1">
    <citation type="submission" date="2020-07" db="EMBL/GenBank/DDBJ databases">
        <title>Genomic Encyclopedia of Type Strains, Phase IV (KMG-IV): sequencing the most valuable type-strain genomes for metagenomic binning, comparative biology and taxonomic classification.</title>
        <authorList>
            <person name="Goeker M."/>
        </authorList>
    </citation>
    <scope>NUCLEOTIDE SEQUENCE [LARGE SCALE GENOMIC DNA]</scope>
    <source>
        <strain evidence="16 17">DSM 15730</strain>
    </source>
</reference>
<dbReference type="FunFam" id="3.30.565.10:FF:000057">
    <property type="entry name" value="Sensor histidine kinase"/>
    <property type="match status" value="1"/>
</dbReference>
<dbReference type="PANTHER" id="PTHR45453:SF2">
    <property type="entry name" value="HISTIDINE KINASE"/>
    <property type="match status" value="1"/>
</dbReference>
<evidence type="ECO:0000256" key="14">
    <source>
        <dbReference type="SAM" id="Phobius"/>
    </source>
</evidence>
<evidence type="ECO:0000256" key="7">
    <source>
        <dbReference type="ARBA" id="ARBA00022692"/>
    </source>
</evidence>
<dbReference type="InterPro" id="IPR050351">
    <property type="entry name" value="BphY/WalK/GraS-like"/>
</dbReference>
<evidence type="ECO:0000256" key="3">
    <source>
        <dbReference type="ARBA" id="ARBA00012438"/>
    </source>
</evidence>
<keyword evidence="11 14" id="KW-1133">Transmembrane helix</keyword>
<keyword evidence="13 14" id="KW-0472">Membrane</keyword>
<comment type="subcellular location">
    <subcellularLocation>
        <location evidence="2">Cell membrane</location>
        <topology evidence="2">Multi-pass membrane protein</topology>
    </subcellularLocation>
</comment>
<dbReference type="GO" id="GO:0000155">
    <property type="term" value="F:phosphorelay sensor kinase activity"/>
    <property type="evidence" value="ECO:0007669"/>
    <property type="project" value="InterPro"/>
</dbReference>
<keyword evidence="10" id="KW-0067">ATP-binding</keyword>
<sequence length="340" mass="40284">MKLFLREHIPFMCFHLIHVLLILFIVYLYMLEQSFPPTRGIFVYLTVISVVFLFLFLSFRYWQQYKAYQLLSSTLRGLDMSIQTFARSPLFLAFEKTLHDQYNFYIHEIQSLRKEMNDLSLFINQWTHQMKTPLSIIDLLLQNYDIKSQSDREFLNSMHEELERLQHGLELMLYSERIKQFSHDFHVKRLSLKTMVSDVVQHYKRAFIRNRIYPMMSIPETIFIETDQKWFQFALSQIVTNAIKYSKGKNQKIILSALQQENQVFLTVEDFGVGIPSQDISRVFEPFFTGMNGRRFAESTGMGLYLVKQIFDRLGHGITISSEEGKGTKVTITFYNVTKM</sequence>
<dbReference type="GO" id="GO:0016036">
    <property type="term" value="P:cellular response to phosphate starvation"/>
    <property type="evidence" value="ECO:0007669"/>
    <property type="project" value="TreeGrafter"/>
</dbReference>
<evidence type="ECO:0000256" key="11">
    <source>
        <dbReference type="ARBA" id="ARBA00022989"/>
    </source>
</evidence>
<evidence type="ECO:0000256" key="6">
    <source>
        <dbReference type="ARBA" id="ARBA00022679"/>
    </source>
</evidence>
<keyword evidence="9 16" id="KW-0418">Kinase</keyword>
<dbReference type="RefSeq" id="WP_181557227.1">
    <property type="nucleotide sequence ID" value="NZ_JACDUT010000013.1"/>
</dbReference>
<name>A0A7V9Z9N8_9BACL</name>
<dbReference type="GO" id="GO:0004721">
    <property type="term" value="F:phosphoprotein phosphatase activity"/>
    <property type="evidence" value="ECO:0007669"/>
    <property type="project" value="TreeGrafter"/>
</dbReference>
<dbReference type="InterPro" id="IPR003594">
    <property type="entry name" value="HATPase_dom"/>
</dbReference>
<keyword evidence="8" id="KW-0547">Nucleotide-binding</keyword>
<proteinExistence type="predicted"/>
<evidence type="ECO:0000313" key="16">
    <source>
        <dbReference type="EMBL" id="MBA2876540.1"/>
    </source>
</evidence>
<keyword evidence="7 14" id="KW-0812">Transmembrane</keyword>
<evidence type="ECO:0000259" key="15">
    <source>
        <dbReference type="PROSITE" id="PS50109"/>
    </source>
</evidence>
<dbReference type="CDD" id="cd00082">
    <property type="entry name" value="HisKA"/>
    <property type="match status" value="1"/>
</dbReference>
<evidence type="ECO:0000256" key="9">
    <source>
        <dbReference type="ARBA" id="ARBA00022777"/>
    </source>
</evidence>
<evidence type="ECO:0000256" key="10">
    <source>
        <dbReference type="ARBA" id="ARBA00022840"/>
    </source>
</evidence>
<dbReference type="Gene3D" id="3.30.565.10">
    <property type="entry name" value="Histidine kinase-like ATPase, C-terminal domain"/>
    <property type="match status" value="1"/>
</dbReference>
<comment type="catalytic activity">
    <reaction evidence="1">
        <text>ATP + protein L-histidine = ADP + protein N-phospho-L-histidine.</text>
        <dbReference type="EC" id="2.7.13.3"/>
    </reaction>
</comment>
<dbReference type="SUPFAM" id="SSF55874">
    <property type="entry name" value="ATPase domain of HSP90 chaperone/DNA topoisomerase II/histidine kinase"/>
    <property type="match status" value="1"/>
</dbReference>
<accession>A0A7V9Z9N8</accession>
<evidence type="ECO:0000256" key="8">
    <source>
        <dbReference type="ARBA" id="ARBA00022741"/>
    </source>
</evidence>
<dbReference type="EC" id="2.7.13.3" evidence="3"/>
<dbReference type="GO" id="GO:0005524">
    <property type="term" value="F:ATP binding"/>
    <property type="evidence" value="ECO:0007669"/>
    <property type="project" value="UniProtKB-KW"/>
</dbReference>
<dbReference type="SUPFAM" id="SSF47384">
    <property type="entry name" value="Homodimeric domain of signal transducing histidine kinase"/>
    <property type="match status" value="1"/>
</dbReference>
<evidence type="ECO:0000256" key="1">
    <source>
        <dbReference type="ARBA" id="ARBA00000085"/>
    </source>
</evidence>
<feature type="transmembrane region" description="Helical" evidence="14">
    <location>
        <begin position="41"/>
        <end position="62"/>
    </location>
</feature>
<gene>
    <name evidence="16" type="ORF">HNR31_003358</name>
</gene>
<feature type="transmembrane region" description="Helical" evidence="14">
    <location>
        <begin position="12"/>
        <end position="29"/>
    </location>
</feature>
<feature type="domain" description="Histidine kinase" evidence="15">
    <location>
        <begin position="125"/>
        <end position="338"/>
    </location>
</feature>
<dbReference type="AlphaFoldDB" id="A0A7V9Z9N8"/>
<keyword evidence="5" id="KW-0597">Phosphoprotein</keyword>
<dbReference type="Gene3D" id="1.10.287.130">
    <property type="match status" value="1"/>
</dbReference>
<organism evidence="16 17">
    <name type="scientific">Thermaerobacillus caldiproteolyticus</name>
    <dbReference type="NCBI Taxonomy" id="247480"/>
    <lineage>
        <taxon>Bacteria</taxon>
        <taxon>Bacillati</taxon>
        <taxon>Bacillota</taxon>
        <taxon>Bacilli</taxon>
        <taxon>Bacillales</taxon>
        <taxon>Anoxybacillaceae</taxon>
        <taxon>Thermaerobacillus</taxon>
    </lineage>
</organism>
<dbReference type="InterPro" id="IPR036097">
    <property type="entry name" value="HisK_dim/P_sf"/>
</dbReference>
<dbReference type="CDD" id="cd16948">
    <property type="entry name" value="HATPase_BceS-YxdK-YvcQ-like"/>
    <property type="match status" value="1"/>
</dbReference>
<comment type="caution">
    <text evidence="16">The sequence shown here is derived from an EMBL/GenBank/DDBJ whole genome shotgun (WGS) entry which is preliminary data.</text>
</comment>
<evidence type="ECO:0000313" key="17">
    <source>
        <dbReference type="Proteomes" id="UP000523087"/>
    </source>
</evidence>
<dbReference type="Pfam" id="PF02518">
    <property type="entry name" value="HATPase_c"/>
    <property type="match status" value="1"/>
</dbReference>
<keyword evidence="6" id="KW-0808">Transferase</keyword>